<sequence length="118" mass="13078">MSRPLRNRVEAKPPSSKLRVLSLAVSGAGEEIVTTWHHPVAVFERVSLADRLALAPADPVLAGHPVVAVVGKWVDWLDALEVKNAELRRQLNRHSSPRSQPGPAGRFLCVQRRTSFCW</sequence>
<dbReference type="AlphaFoldDB" id="A0A6B1DPF7"/>
<proteinExistence type="predicted"/>
<gene>
    <name evidence="1" type="ORF">F4Y08_03740</name>
</gene>
<evidence type="ECO:0000313" key="1">
    <source>
        <dbReference type="EMBL" id="MYD89440.1"/>
    </source>
</evidence>
<protein>
    <submittedName>
        <fullName evidence="1">Uncharacterized protein</fullName>
    </submittedName>
</protein>
<name>A0A6B1DPF7_9CHLR</name>
<accession>A0A6B1DPF7</accession>
<reference evidence="1" key="1">
    <citation type="submission" date="2019-09" db="EMBL/GenBank/DDBJ databases">
        <title>Characterisation of the sponge microbiome using genome-centric metagenomics.</title>
        <authorList>
            <person name="Engelberts J.P."/>
            <person name="Robbins S.J."/>
            <person name="De Goeij J.M."/>
            <person name="Aranda M."/>
            <person name="Bell S.C."/>
            <person name="Webster N.S."/>
        </authorList>
    </citation>
    <scope>NUCLEOTIDE SEQUENCE</scope>
    <source>
        <strain evidence="1">SB0662_bin_9</strain>
    </source>
</reference>
<comment type="caution">
    <text evidence="1">The sequence shown here is derived from an EMBL/GenBank/DDBJ whole genome shotgun (WGS) entry which is preliminary data.</text>
</comment>
<dbReference type="EMBL" id="VXPY01000020">
    <property type="protein sequence ID" value="MYD89440.1"/>
    <property type="molecule type" value="Genomic_DNA"/>
</dbReference>
<organism evidence="1">
    <name type="scientific">Caldilineaceae bacterium SB0662_bin_9</name>
    <dbReference type="NCBI Taxonomy" id="2605258"/>
    <lineage>
        <taxon>Bacteria</taxon>
        <taxon>Bacillati</taxon>
        <taxon>Chloroflexota</taxon>
        <taxon>Caldilineae</taxon>
        <taxon>Caldilineales</taxon>
        <taxon>Caldilineaceae</taxon>
    </lineage>
</organism>